<gene>
    <name evidence="1" type="ORF">HUJ06_001657</name>
</gene>
<reference evidence="1 2" key="1">
    <citation type="journal article" date="2020" name="Mol. Biol. Evol.">
        <title>Distinct Expression and Methylation Patterns for Genes with Different Fates following a Single Whole-Genome Duplication in Flowering Plants.</title>
        <authorList>
            <person name="Shi T."/>
            <person name="Rahmani R.S."/>
            <person name="Gugger P.F."/>
            <person name="Wang M."/>
            <person name="Li H."/>
            <person name="Zhang Y."/>
            <person name="Li Z."/>
            <person name="Wang Q."/>
            <person name="Van de Peer Y."/>
            <person name="Marchal K."/>
            <person name="Chen J."/>
        </authorList>
    </citation>
    <scope>NUCLEOTIDE SEQUENCE [LARGE SCALE GENOMIC DNA]</scope>
    <source>
        <tissue evidence="1">Leaf</tissue>
    </source>
</reference>
<sequence length="91" mass="9936">MVHVNTNRSGTKGSHFFDSVFLSFFHRTLSIHQTLPPSAAIEFRRFIDGEKNTSGGDVFFFSSTLHSSTSTSNSGGRAGDHFSSPLLLCPL</sequence>
<dbReference type="Proteomes" id="UP000607653">
    <property type="component" value="Unassembled WGS sequence"/>
</dbReference>
<organism evidence="1 2">
    <name type="scientific">Nelumbo nucifera</name>
    <name type="common">Sacred lotus</name>
    <dbReference type="NCBI Taxonomy" id="4432"/>
    <lineage>
        <taxon>Eukaryota</taxon>
        <taxon>Viridiplantae</taxon>
        <taxon>Streptophyta</taxon>
        <taxon>Embryophyta</taxon>
        <taxon>Tracheophyta</taxon>
        <taxon>Spermatophyta</taxon>
        <taxon>Magnoliopsida</taxon>
        <taxon>Proteales</taxon>
        <taxon>Nelumbonaceae</taxon>
        <taxon>Nelumbo</taxon>
    </lineage>
</organism>
<name>A0A822ZEW1_NELNU</name>
<comment type="caution">
    <text evidence="1">The sequence shown here is derived from an EMBL/GenBank/DDBJ whole genome shotgun (WGS) entry which is preliminary data.</text>
</comment>
<dbReference type="EMBL" id="DUZY01000006">
    <property type="protein sequence ID" value="DAD43427.1"/>
    <property type="molecule type" value="Genomic_DNA"/>
</dbReference>
<accession>A0A822ZEW1</accession>
<keyword evidence="2" id="KW-1185">Reference proteome</keyword>
<protein>
    <submittedName>
        <fullName evidence="1">Uncharacterized protein</fullName>
    </submittedName>
</protein>
<evidence type="ECO:0000313" key="1">
    <source>
        <dbReference type="EMBL" id="DAD43427.1"/>
    </source>
</evidence>
<evidence type="ECO:0000313" key="2">
    <source>
        <dbReference type="Proteomes" id="UP000607653"/>
    </source>
</evidence>
<proteinExistence type="predicted"/>
<dbReference type="AlphaFoldDB" id="A0A822ZEW1"/>